<dbReference type="CDD" id="cd03228">
    <property type="entry name" value="ABCC_MRP_Like"/>
    <property type="match status" value="1"/>
</dbReference>
<name>A0A7X9X217_9BURK</name>
<dbReference type="Pfam" id="PF00005">
    <property type="entry name" value="ABC_tran"/>
    <property type="match status" value="1"/>
</dbReference>
<dbReference type="PANTHER" id="PTHR43394:SF1">
    <property type="entry name" value="ATP-BINDING CASSETTE SUB-FAMILY B MEMBER 10, MITOCHONDRIAL"/>
    <property type="match status" value="1"/>
</dbReference>
<evidence type="ECO:0000313" key="16">
    <source>
        <dbReference type="Proteomes" id="UP000583127"/>
    </source>
</evidence>
<sequence>MRTIYQNEVAECGYACLAMVLSHLGRATEVRELSAFRPISANGLTLMDLYDVAAEFGLAVQAYRFDVGDLHEVARGSIIHFGGAHFVVFDKVRRGYVHIIDPASGRRRVSLDTFAANVSGYLLQCSPTPQLPRIRAKSGVPAALARVRASNPQLLAQIAKVLFVALGSQFAILAMPYLGNLVLDYVVATDNLNLLNLLVLTFASLFAVGALSQYVQARLVEVLNSRTQIGMTEGLLGHLLRNPLPWFEKRNVGDLFARLKAQDEINTYATRTAVSLYVDIAVGLLAFALMLLQSALLTAVAVGIFAFYVAVAFALFVRMRDTHALVMERSAQCDDALIETIRAASLIKLSQGETRRTALFMTKYRDFIAATLKSNELGSLRDAILKLVDYADMIVITWLAAHLMLTGEISVGVFYSFLIYKSLLSERLARSINAMFGYFMLSVPVARVDDIVKCDSERYTPPEDMQRAVEVREFHDISIRGVTFRYGVSDQPVLKNANLEIRKGDKIVITGPSGSGKSTLFKLLAAAEPLQEGQMMLNGIAWPNLTVDEIRRHATHMRQGDIILHGSIADNISLFAGSIDEARIHQLLDEVGLLDDVMRLPMRTRTIISDTIANISAGQRQRLLLARALYQRRELLLLDEPTSNLDPDSVRRIVGLLLRLDCTVVVITHDMSLAAAFERRYRLTDGELVREAGGQAHEEANAEVNKEANAATPHDVSTADE</sequence>
<dbReference type="SUPFAM" id="SSF52540">
    <property type="entry name" value="P-loop containing nucleoside triphosphate hydrolases"/>
    <property type="match status" value="1"/>
</dbReference>
<evidence type="ECO:0000259" key="13">
    <source>
        <dbReference type="PROSITE" id="PS50929"/>
    </source>
</evidence>
<dbReference type="GO" id="GO:0016887">
    <property type="term" value="F:ATP hydrolysis activity"/>
    <property type="evidence" value="ECO:0007669"/>
    <property type="project" value="InterPro"/>
</dbReference>
<dbReference type="CDD" id="cd18567">
    <property type="entry name" value="ABC_6TM_CvaB_RaxB_like"/>
    <property type="match status" value="1"/>
</dbReference>
<dbReference type="GO" id="GO:0005886">
    <property type="term" value="C:plasma membrane"/>
    <property type="evidence" value="ECO:0007669"/>
    <property type="project" value="UniProtKB-SubCell"/>
</dbReference>
<dbReference type="PROSITE" id="PS00211">
    <property type="entry name" value="ABC_TRANSPORTER_1"/>
    <property type="match status" value="1"/>
</dbReference>
<dbReference type="InterPro" id="IPR039421">
    <property type="entry name" value="Type_1_exporter"/>
</dbReference>
<feature type="transmembrane region" description="Helical" evidence="11">
    <location>
        <begin position="194"/>
        <end position="215"/>
    </location>
</feature>
<keyword evidence="8 11" id="KW-1133">Transmembrane helix</keyword>
<dbReference type="InterPro" id="IPR011527">
    <property type="entry name" value="ABC1_TM_dom"/>
</dbReference>
<feature type="transmembrane region" description="Helical" evidence="11">
    <location>
        <begin position="395"/>
        <end position="420"/>
    </location>
</feature>
<dbReference type="Gene3D" id="3.40.50.300">
    <property type="entry name" value="P-loop containing nucleotide triphosphate hydrolases"/>
    <property type="match status" value="1"/>
</dbReference>
<feature type="region of interest" description="Disordered" evidence="10">
    <location>
        <begin position="696"/>
        <end position="721"/>
    </location>
</feature>
<evidence type="ECO:0000313" key="15">
    <source>
        <dbReference type="EMBL" id="NML29911.1"/>
    </source>
</evidence>
<feature type="transmembrane region" description="Helical" evidence="11">
    <location>
        <begin position="268"/>
        <end position="289"/>
    </location>
</feature>
<dbReference type="Pfam" id="PF00664">
    <property type="entry name" value="ABC_membrane"/>
    <property type="match status" value="1"/>
</dbReference>
<proteinExistence type="predicted"/>
<dbReference type="PROSITE" id="PS50893">
    <property type="entry name" value="ABC_TRANSPORTER_2"/>
    <property type="match status" value="1"/>
</dbReference>
<feature type="compositionally biased region" description="Basic and acidic residues" evidence="10">
    <location>
        <begin position="696"/>
        <end position="706"/>
    </location>
</feature>
<evidence type="ECO:0000256" key="6">
    <source>
        <dbReference type="ARBA" id="ARBA00022801"/>
    </source>
</evidence>
<evidence type="ECO:0000256" key="4">
    <source>
        <dbReference type="ARBA" id="ARBA00022692"/>
    </source>
</evidence>
<dbReference type="GO" id="GO:0006508">
    <property type="term" value="P:proteolysis"/>
    <property type="evidence" value="ECO:0007669"/>
    <property type="project" value="InterPro"/>
</dbReference>
<evidence type="ECO:0000256" key="9">
    <source>
        <dbReference type="ARBA" id="ARBA00023136"/>
    </source>
</evidence>
<gene>
    <name evidence="15" type="ORF">HHL14_03565</name>
</gene>
<feature type="transmembrane region" description="Helical" evidence="11">
    <location>
        <begin position="295"/>
        <end position="317"/>
    </location>
</feature>
<dbReference type="AlphaFoldDB" id="A0A7X9X217"/>
<keyword evidence="2" id="KW-1003">Cell membrane</keyword>
<accession>A0A7X9X217</accession>
<keyword evidence="3" id="KW-0997">Cell inner membrane</keyword>
<evidence type="ECO:0000256" key="8">
    <source>
        <dbReference type="ARBA" id="ARBA00022989"/>
    </source>
</evidence>
<feature type="domain" description="ABC transmembrane type-1" evidence="13">
    <location>
        <begin position="161"/>
        <end position="435"/>
    </location>
</feature>
<evidence type="ECO:0000259" key="12">
    <source>
        <dbReference type="PROSITE" id="PS50893"/>
    </source>
</evidence>
<comment type="caution">
    <text evidence="15">The sequence shown here is derived from an EMBL/GenBank/DDBJ whole genome shotgun (WGS) entry which is preliminary data.</text>
</comment>
<dbReference type="RefSeq" id="WP_169496176.1">
    <property type="nucleotide sequence ID" value="NZ_JABBFZ010000001.1"/>
</dbReference>
<comment type="subcellular location">
    <subcellularLocation>
        <location evidence="1">Cell membrane</location>
        <topology evidence="1">Multi-pass membrane protein</topology>
    </subcellularLocation>
</comment>
<feature type="domain" description="Peptidase C39" evidence="14">
    <location>
        <begin position="6"/>
        <end position="125"/>
    </location>
</feature>
<keyword evidence="9 11" id="KW-0472">Membrane</keyword>
<dbReference type="Pfam" id="PF03412">
    <property type="entry name" value="Peptidase_C39"/>
    <property type="match status" value="1"/>
</dbReference>
<dbReference type="InterPro" id="IPR027417">
    <property type="entry name" value="P-loop_NTPase"/>
</dbReference>
<feature type="transmembrane region" description="Helical" evidence="11">
    <location>
        <begin position="154"/>
        <end position="174"/>
    </location>
</feature>
<dbReference type="InterPro" id="IPR017871">
    <property type="entry name" value="ABC_transporter-like_CS"/>
</dbReference>
<dbReference type="InterPro" id="IPR036640">
    <property type="entry name" value="ABC1_TM_sf"/>
</dbReference>
<evidence type="ECO:0000256" key="7">
    <source>
        <dbReference type="ARBA" id="ARBA00022840"/>
    </source>
</evidence>
<dbReference type="GO" id="GO:0008233">
    <property type="term" value="F:peptidase activity"/>
    <property type="evidence" value="ECO:0007669"/>
    <property type="project" value="InterPro"/>
</dbReference>
<dbReference type="InterPro" id="IPR005074">
    <property type="entry name" value="Peptidase_C39"/>
</dbReference>
<dbReference type="EMBL" id="JABBFZ010000001">
    <property type="protein sequence ID" value="NML29911.1"/>
    <property type="molecule type" value="Genomic_DNA"/>
</dbReference>
<dbReference type="PROSITE" id="PS50990">
    <property type="entry name" value="PEPTIDASE_C39"/>
    <property type="match status" value="1"/>
</dbReference>
<keyword evidence="5" id="KW-0547">Nucleotide-binding</keyword>
<dbReference type="SMART" id="SM00382">
    <property type="entry name" value="AAA"/>
    <property type="match status" value="1"/>
</dbReference>
<protein>
    <submittedName>
        <fullName evidence="15">Peptidase domain-containing ABC transporter</fullName>
    </submittedName>
</protein>
<keyword evidence="16" id="KW-1185">Reference proteome</keyword>
<dbReference type="PROSITE" id="PS50929">
    <property type="entry name" value="ABC_TM1F"/>
    <property type="match status" value="1"/>
</dbReference>
<dbReference type="Gene3D" id="3.90.70.10">
    <property type="entry name" value="Cysteine proteinases"/>
    <property type="match status" value="1"/>
</dbReference>
<keyword evidence="6" id="KW-0378">Hydrolase</keyword>
<evidence type="ECO:0000256" key="3">
    <source>
        <dbReference type="ARBA" id="ARBA00022519"/>
    </source>
</evidence>
<dbReference type="PANTHER" id="PTHR43394">
    <property type="entry name" value="ATP-DEPENDENT PERMEASE MDL1, MITOCHONDRIAL"/>
    <property type="match status" value="1"/>
</dbReference>
<dbReference type="InterPro" id="IPR003593">
    <property type="entry name" value="AAA+_ATPase"/>
</dbReference>
<evidence type="ECO:0000256" key="10">
    <source>
        <dbReference type="SAM" id="MobiDB-lite"/>
    </source>
</evidence>
<evidence type="ECO:0000256" key="2">
    <source>
        <dbReference type="ARBA" id="ARBA00022475"/>
    </source>
</evidence>
<reference evidence="15 16" key="1">
    <citation type="submission" date="2020-04" db="EMBL/GenBank/DDBJ databases">
        <title>Paraburkholderia sp. G-4-1-8 isolated from soil.</title>
        <authorList>
            <person name="Dahal R.H."/>
        </authorList>
    </citation>
    <scope>NUCLEOTIDE SEQUENCE [LARGE SCALE GENOMIC DNA]</scope>
    <source>
        <strain evidence="15 16">G-4-1-8</strain>
    </source>
</reference>
<dbReference type="InterPro" id="IPR003439">
    <property type="entry name" value="ABC_transporter-like_ATP-bd"/>
</dbReference>
<evidence type="ECO:0000256" key="1">
    <source>
        <dbReference type="ARBA" id="ARBA00004651"/>
    </source>
</evidence>
<keyword evidence="7" id="KW-0067">ATP-binding</keyword>
<evidence type="ECO:0000259" key="14">
    <source>
        <dbReference type="PROSITE" id="PS50990"/>
    </source>
</evidence>
<dbReference type="Proteomes" id="UP000583127">
    <property type="component" value="Unassembled WGS sequence"/>
</dbReference>
<dbReference type="Gene3D" id="1.20.1560.10">
    <property type="entry name" value="ABC transporter type 1, transmembrane domain"/>
    <property type="match status" value="1"/>
</dbReference>
<organism evidence="15 16">
    <name type="scientific">Paraburkholderia antibiotica</name>
    <dbReference type="NCBI Taxonomy" id="2728839"/>
    <lineage>
        <taxon>Bacteria</taxon>
        <taxon>Pseudomonadati</taxon>
        <taxon>Pseudomonadota</taxon>
        <taxon>Betaproteobacteria</taxon>
        <taxon>Burkholderiales</taxon>
        <taxon>Burkholderiaceae</taxon>
        <taxon>Paraburkholderia</taxon>
    </lineage>
</organism>
<dbReference type="GO" id="GO:0015421">
    <property type="term" value="F:ABC-type oligopeptide transporter activity"/>
    <property type="evidence" value="ECO:0007669"/>
    <property type="project" value="TreeGrafter"/>
</dbReference>
<dbReference type="SUPFAM" id="SSF90123">
    <property type="entry name" value="ABC transporter transmembrane region"/>
    <property type="match status" value="1"/>
</dbReference>
<feature type="domain" description="ABC transporter" evidence="12">
    <location>
        <begin position="477"/>
        <end position="710"/>
    </location>
</feature>
<evidence type="ECO:0000256" key="11">
    <source>
        <dbReference type="SAM" id="Phobius"/>
    </source>
</evidence>
<keyword evidence="4 11" id="KW-0812">Transmembrane</keyword>
<evidence type="ECO:0000256" key="5">
    <source>
        <dbReference type="ARBA" id="ARBA00022741"/>
    </source>
</evidence>
<dbReference type="GO" id="GO:0005524">
    <property type="term" value="F:ATP binding"/>
    <property type="evidence" value="ECO:0007669"/>
    <property type="project" value="UniProtKB-KW"/>
</dbReference>